<dbReference type="InterPro" id="IPR002733">
    <property type="entry name" value="AMMECR1_domain"/>
</dbReference>
<accession>Q6L0G2</accession>
<gene>
    <name evidence="3" type="ordered locus">PTO0955</name>
</gene>
<dbReference type="STRING" id="263820.PTO0955"/>
<dbReference type="InParanoid" id="Q6L0G2"/>
<dbReference type="InterPro" id="IPR036071">
    <property type="entry name" value="AMMECR1_dom_sf"/>
</dbReference>
<dbReference type="RefSeq" id="WP_011177756.1">
    <property type="nucleotide sequence ID" value="NC_005877.1"/>
</dbReference>
<dbReference type="EMBL" id="AE017261">
    <property type="protein sequence ID" value="AAT43540.1"/>
    <property type="molecule type" value="Genomic_DNA"/>
</dbReference>
<dbReference type="PROSITE" id="PS51112">
    <property type="entry name" value="AMMECR1"/>
    <property type="match status" value="1"/>
</dbReference>
<dbReference type="HAMAP" id="MF_00645">
    <property type="entry name" value="AMMECR1"/>
    <property type="match status" value="1"/>
</dbReference>
<feature type="domain" description="AMMECR1" evidence="2">
    <location>
        <begin position="15"/>
        <end position="189"/>
    </location>
</feature>
<dbReference type="GeneID" id="2844179"/>
<evidence type="ECO:0000259" key="2">
    <source>
        <dbReference type="PROSITE" id="PS51112"/>
    </source>
</evidence>
<organism evidence="3 4">
    <name type="scientific">Picrophilus torridus (strain ATCC 700027 / DSM 9790 / JCM 10055 / NBRC 100828 / KAW 2/3)</name>
    <dbReference type="NCBI Taxonomy" id="1122961"/>
    <lineage>
        <taxon>Archaea</taxon>
        <taxon>Methanobacteriati</taxon>
        <taxon>Thermoplasmatota</taxon>
        <taxon>Thermoplasmata</taxon>
        <taxon>Thermoplasmatales</taxon>
        <taxon>Picrophilaceae</taxon>
        <taxon>Picrophilus</taxon>
    </lineage>
</organism>
<dbReference type="Proteomes" id="UP000000438">
    <property type="component" value="Chromosome"/>
</dbReference>
<reference evidence="3 4" key="1">
    <citation type="journal article" date="2004" name="Proc. Natl. Acad. Sci. U.S.A.">
        <title>Genome sequence of Picrophilus torridus and its implications for life around pH 0.</title>
        <authorList>
            <person name="Futterer O."/>
            <person name="Angelov A."/>
            <person name="Liesegang H."/>
            <person name="Gottschalk G."/>
            <person name="Schleper C."/>
            <person name="Schepers B."/>
            <person name="Dock C."/>
            <person name="Antranikian G."/>
            <person name="Liebl W."/>
        </authorList>
    </citation>
    <scope>NUCLEOTIDE SEQUENCE [LARGE SCALE GENOMIC DNA]</scope>
    <source>
        <strain evidence="4">ATCC 700027 / DSM 9790 / JCM 10055 / NBRC 100828</strain>
    </source>
</reference>
<dbReference type="OrthoDB" id="55941at2157"/>
<dbReference type="PANTHER" id="PTHR13016">
    <property type="entry name" value="AMMECR1 HOMOLOG"/>
    <property type="match status" value="1"/>
</dbReference>
<dbReference type="Gene3D" id="3.30.700.20">
    <property type="entry name" value="Hypothetical protein ph0010, domain 1"/>
    <property type="match status" value="1"/>
</dbReference>
<dbReference type="InterPro" id="IPR027485">
    <property type="entry name" value="AMMECR1_N"/>
</dbReference>
<dbReference type="PaxDb" id="263820-PTO0955"/>
<protein>
    <recommendedName>
        <fullName evidence="1">Protein PTO0955</fullName>
    </recommendedName>
</protein>
<dbReference type="KEGG" id="pto:PTO0955"/>
<dbReference type="InterPro" id="IPR023472">
    <property type="entry name" value="Uncharacterised_MJ0810"/>
</dbReference>
<evidence type="ECO:0000313" key="3">
    <source>
        <dbReference type="EMBL" id="AAT43540.1"/>
    </source>
</evidence>
<dbReference type="PATRIC" id="fig|263820.9.peg.993"/>
<dbReference type="Pfam" id="PF01871">
    <property type="entry name" value="AMMECR1"/>
    <property type="match status" value="1"/>
</dbReference>
<evidence type="ECO:0000256" key="1">
    <source>
        <dbReference type="HAMAP-Rule" id="MF_00645"/>
    </source>
</evidence>
<sequence length="189" mass="21427">MMVFDDAYLSGLSPEDERIIIDIARCAILNKFRLPCSEPQINSKLKVRKGVFVTVNNGSELRGCIGYPMPVLPLHIAIKNAAIQAAFADPRFEPLRSSEINKINLEVTILGDMKEISYYDINTIIIGRHGIYIESGIYSGILLPQVAVEYNMTPIEFLRQTCIKAGIEPECYRRPDTRIYIYEGKIIRE</sequence>
<dbReference type="PANTHER" id="PTHR13016:SF0">
    <property type="entry name" value="AMME SYNDROME CANDIDATE GENE 1 PROTEIN"/>
    <property type="match status" value="1"/>
</dbReference>
<dbReference type="eggNOG" id="arCOG01336">
    <property type="taxonomic scope" value="Archaea"/>
</dbReference>
<dbReference type="NCBIfam" id="TIGR04335">
    <property type="entry name" value="AmmeMemoSam_A"/>
    <property type="match status" value="1"/>
</dbReference>
<dbReference type="InterPro" id="IPR027623">
    <property type="entry name" value="AmmeMemoSam_A"/>
</dbReference>
<evidence type="ECO:0000313" key="4">
    <source>
        <dbReference type="Proteomes" id="UP000000438"/>
    </source>
</evidence>
<proteinExistence type="inferred from homology"/>
<dbReference type="NCBIfam" id="TIGR00296">
    <property type="entry name" value="TIGR00296 family protein"/>
    <property type="match status" value="1"/>
</dbReference>
<dbReference type="AlphaFoldDB" id="Q6L0G2"/>
<dbReference type="SUPFAM" id="SSF143447">
    <property type="entry name" value="AMMECR1-like"/>
    <property type="match status" value="1"/>
</dbReference>
<dbReference type="HOGENOM" id="CLU_095686_1_1_2"/>
<dbReference type="FunCoup" id="Q6L0G2">
    <property type="interactions" value="24"/>
</dbReference>
<dbReference type="InterPro" id="IPR023473">
    <property type="entry name" value="AMMECR1"/>
</dbReference>
<dbReference type="Gene3D" id="3.30.1490.150">
    <property type="entry name" value="Hypothetical protein ph0010, domain 2"/>
    <property type="match status" value="1"/>
</dbReference>
<name>Q6L0G2_PICTO</name>